<dbReference type="Proteomes" id="UP000184432">
    <property type="component" value="Unassembled WGS sequence"/>
</dbReference>
<dbReference type="InterPro" id="IPR018060">
    <property type="entry name" value="HTH_AraC"/>
</dbReference>
<dbReference type="InterPro" id="IPR011990">
    <property type="entry name" value="TPR-like_helical_dom_sf"/>
</dbReference>
<dbReference type="Gene3D" id="1.25.40.10">
    <property type="entry name" value="Tetratricopeptide repeat domain"/>
    <property type="match status" value="2"/>
</dbReference>
<dbReference type="GO" id="GO:0043565">
    <property type="term" value="F:sequence-specific DNA binding"/>
    <property type="evidence" value="ECO:0007669"/>
    <property type="project" value="InterPro"/>
</dbReference>
<name>A0A1M6IWY1_9FLAO</name>
<dbReference type="GO" id="GO:0003700">
    <property type="term" value="F:DNA-binding transcription factor activity"/>
    <property type="evidence" value="ECO:0007669"/>
    <property type="project" value="InterPro"/>
</dbReference>
<dbReference type="STRING" id="570521.SAMN04488508_108115"/>
<dbReference type="SMART" id="SM00028">
    <property type="entry name" value="TPR"/>
    <property type="match status" value="3"/>
</dbReference>
<dbReference type="SUPFAM" id="SSF48452">
    <property type="entry name" value="TPR-like"/>
    <property type="match status" value="1"/>
</dbReference>
<evidence type="ECO:0000256" key="1">
    <source>
        <dbReference type="ARBA" id="ARBA00023125"/>
    </source>
</evidence>
<dbReference type="Pfam" id="PF12862">
    <property type="entry name" value="ANAPC5"/>
    <property type="match status" value="3"/>
</dbReference>
<dbReference type="InterPro" id="IPR019734">
    <property type="entry name" value="TPR_rpt"/>
</dbReference>
<keyword evidence="2" id="KW-0472">Membrane</keyword>
<dbReference type="Gene3D" id="1.10.10.60">
    <property type="entry name" value="Homeodomain-like"/>
    <property type="match status" value="2"/>
</dbReference>
<reference evidence="5" key="1">
    <citation type="submission" date="2016-11" db="EMBL/GenBank/DDBJ databases">
        <authorList>
            <person name="Varghese N."/>
            <person name="Submissions S."/>
        </authorList>
    </citation>
    <scope>NUCLEOTIDE SEQUENCE [LARGE SCALE GENOMIC DNA]</scope>
    <source>
        <strain evidence="5">DSM 22623</strain>
    </source>
</reference>
<protein>
    <submittedName>
        <fullName evidence="4">AraC-type DNA-binding protein</fullName>
    </submittedName>
</protein>
<dbReference type="PROSITE" id="PS01124">
    <property type="entry name" value="HTH_ARAC_FAMILY_2"/>
    <property type="match status" value="1"/>
</dbReference>
<keyword evidence="2" id="KW-1133">Transmembrane helix</keyword>
<dbReference type="PANTHER" id="PTHR43280">
    <property type="entry name" value="ARAC-FAMILY TRANSCRIPTIONAL REGULATOR"/>
    <property type="match status" value="1"/>
</dbReference>
<dbReference type="EMBL" id="FQYP01000008">
    <property type="protein sequence ID" value="SHJ38975.1"/>
    <property type="molecule type" value="Genomic_DNA"/>
</dbReference>
<evidence type="ECO:0000313" key="5">
    <source>
        <dbReference type="Proteomes" id="UP000184432"/>
    </source>
</evidence>
<proteinExistence type="predicted"/>
<dbReference type="InterPro" id="IPR026000">
    <property type="entry name" value="Apc5_dom"/>
</dbReference>
<evidence type="ECO:0000256" key="2">
    <source>
        <dbReference type="SAM" id="Phobius"/>
    </source>
</evidence>
<dbReference type="AlphaFoldDB" id="A0A1M6IWY1"/>
<evidence type="ECO:0000259" key="3">
    <source>
        <dbReference type="PROSITE" id="PS01124"/>
    </source>
</evidence>
<dbReference type="SMART" id="SM00342">
    <property type="entry name" value="HTH_ARAC"/>
    <property type="match status" value="1"/>
</dbReference>
<keyword evidence="2" id="KW-0812">Transmembrane</keyword>
<dbReference type="OrthoDB" id="5295174at2"/>
<organism evidence="4 5">
    <name type="scientific">Aquimarina spongiae</name>
    <dbReference type="NCBI Taxonomy" id="570521"/>
    <lineage>
        <taxon>Bacteria</taxon>
        <taxon>Pseudomonadati</taxon>
        <taxon>Bacteroidota</taxon>
        <taxon>Flavobacteriia</taxon>
        <taxon>Flavobacteriales</taxon>
        <taxon>Flavobacteriaceae</taxon>
        <taxon>Aquimarina</taxon>
    </lineage>
</organism>
<gene>
    <name evidence="4" type="ORF">SAMN04488508_108115</name>
</gene>
<keyword evidence="5" id="KW-1185">Reference proteome</keyword>
<feature type="transmembrane region" description="Helical" evidence="2">
    <location>
        <begin position="400"/>
        <end position="419"/>
    </location>
</feature>
<accession>A0A1M6IWY1</accession>
<sequence length="583" mass="68030">MITPLDDIRNPILMNYNVRLYSLILLMFTVSLSSHAYQVDNETKEDYKVLRRAYYKHRSDSVQLAKEILKEYIKKARQNNDSLVLADGYYLYSKISDYDLAQQYNDSVIALSKPLNNARYPLLAYQDKATIYYNTFNFKKAFDYYLKVTEEAKKHNKEFYYHQALVDMVLIKAHVGEHETSLPTLRKCVAYFTEFKEKKPQDYFTTVFALSDAYIHHRKLDSASLFNKAGYSFSAILEDTYEWKSHFILNEGINQFYKENYQAAKDSLTKSIDLISDTDDPVSTANLSMGYFYLGKTLSALGEPLTALEAHKKVDEIYSKNHMAIPEIRNSYDVLIEHYKKSGDKDLHLKYIERRLAIDSSLNSDYKYLIKNVVQKYDTPKLLSEKQEIIDALKNEKKSFSYITIGLISISILFLAFWIQNYIKRKTYKKKFNELYNASTSGSNDKEKKKEPIADTQDTEIGIAEDIIADILNQLSQFEKNKGFLEPDITTNSLSKRFNTNYKYLSKVVNKYKSKSFSTYINDLRIDYSVARLKEDKKFKQYTMAAIAKEIGFNTSQAFSKSFYKKNGIHPSYFIKQLQKQDE</sequence>
<evidence type="ECO:0000313" key="4">
    <source>
        <dbReference type="EMBL" id="SHJ38975.1"/>
    </source>
</evidence>
<dbReference type="PANTHER" id="PTHR43280:SF2">
    <property type="entry name" value="HTH-TYPE TRANSCRIPTIONAL REGULATOR EXSA"/>
    <property type="match status" value="1"/>
</dbReference>
<keyword evidence="1 4" id="KW-0238">DNA-binding</keyword>
<dbReference type="Pfam" id="PF12833">
    <property type="entry name" value="HTH_18"/>
    <property type="match status" value="1"/>
</dbReference>
<feature type="domain" description="HTH araC/xylS-type" evidence="3">
    <location>
        <begin position="465"/>
        <end position="577"/>
    </location>
</feature>